<sequence length="544" mass="60413">MNPFTIISDLETCYKYGKALVDFCQRWKDADAELAERVTTVELCWITTTAQMQLITTLHPVLKDEVRRILDSGLAVLARKLDLAVVQVKKLQDPLSDARPGFLHFRRRAKGAKYAVYQSTLNATIRDLEDWQGRCKTALDLNMRDPNPVIDEKLKTMREEKQAGGGAATRGHTSTTAASPLSLTGGIRDALQPSGTQPSVFLPTMPLSTSPIPFSRAKAACMPSSSQPARWFILDTLPCRPQTDVHALNDDVRELARKLKRADPFAFGLLNCKGVMRVFGQAPNMDLEGFDLVFNVPEGTDPRQMKSLRRLLLSGREGGGPLSLSRRVRLAQELATSVSYVHTFNFVHKNIRPESVLLFDGDTGSAQLGGSSVVATNRRSSFLIGFESFRSAGRGTSFMGDQDWEHNIYRHPERMGEFPAEAYRMQHDIYSLGVCLLEIGMWEPLVAYTGDDADASPGYGRVCRDFVETGQPWVCFKDHLVGLAQNELPRRMGDRYADVVVTCLTCLDRDGSFGNQPEVSDADGILVGVRFIETIFGQLNEIVL</sequence>
<dbReference type="EMBL" id="MU860906">
    <property type="protein sequence ID" value="KAK4232770.1"/>
    <property type="molecule type" value="Genomic_DNA"/>
</dbReference>
<dbReference type="GO" id="GO:0004672">
    <property type="term" value="F:protein kinase activity"/>
    <property type="evidence" value="ECO:0007669"/>
    <property type="project" value="InterPro"/>
</dbReference>
<feature type="compositionally biased region" description="Low complexity" evidence="1">
    <location>
        <begin position="173"/>
        <end position="184"/>
    </location>
</feature>
<dbReference type="SUPFAM" id="SSF56112">
    <property type="entry name" value="Protein kinase-like (PK-like)"/>
    <property type="match status" value="1"/>
</dbReference>
<reference evidence="3" key="2">
    <citation type="submission" date="2023-05" db="EMBL/GenBank/DDBJ databases">
        <authorList>
            <consortium name="Lawrence Berkeley National Laboratory"/>
            <person name="Steindorff A."/>
            <person name="Hensen N."/>
            <person name="Bonometti L."/>
            <person name="Westerberg I."/>
            <person name="Brannstrom I.O."/>
            <person name="Guillou S."/>
            <person name="Cros-Aarteil S."/>
            <person name="Calhoun S."/>
            <person name="Haridas S."/>
            <person name="Kuo A."/>
            <person name="Mondo S."/>
            <person name="Pangilinan J."/>
            <person name="Riley R."/>
            <person name="Labutti K."/>
            <person name="Andreopoulos B."/>
            <person name="Lipzen A."/>
            <person name="Chen C."/>
            <person name="Yanf M."/>
            <person name="Daum C."/>
            <person name="Ng V."/>
            <person name="Clum A."/>
            <person name="Ohm R."/>
            <person name="Martin F."/>
            <person name="Silar P."/>
            <person name="Natvig D."/>
            <person name="Lalanne C."/>
            <person name="Gautier V."/>
            <person name="Ament-Velasquez S.L."/>
            <person name="Kruys A."/>
            <person name="Hutchinson M.I."/>
            <person name="Powell A.J."/>
            <person name="Barry K."/>
            <person name="Miller A.N."/>
            <person name="Grigoriev I.V."/>
            <person name="Debuchy R."/>
            <person name="Gladieux P."/>
            <person name="Thoren M.H."/>
            <person name="Johannesson H."/>
        </authorList>
    </citation>
    <scope>NUCLEOTIDE SEQUENCE</scope>
    <source>
        <strain evidence="3">CBS 532.94</strain>
    </source>
</reference>
<keyword evidence="4" id="KW-1185">Reference proteome</keyword>
<dbReference type="PROSITE" id="PS50011">
    <property type="entry name" value="PROTEIN_KINASE_DOM"/>
    <property type="match status" value="1"/>
</dbReference>
<evidence type="ECO:0000256" key="1">
    <source>
        <dbReference type="SAM" id="MobiDB-lite"/>
    </source>
</evidence>
<protein>
    <recommendedName>
        <fullName evidence="2">Protein kinase domain-containing protein</fullName>
    </recommendedName>
</protein>
<gene>
    <name evidence="3" type="ORF">C8A03DRAFT_20007</name>
</gene>
<proteinExistence type="predicted"/>
<feature type="domain" description="Protein kinase" evidence="2">
    <location>
        <begin position="157"/>
        <end position="544"/>
    </location>
</feature>
<feature type="region of interest" description="Disordered" evidence="1">
    <location>
        <begin position="159"/>
        <end position="189"/>
    </location>
</feature>
<evidence type="ECO:0000313" key="4">
    <source>
        <dbReference type="Proteomes" id="UP001303760"/>
    </source>
</evidence>
<dbReference type="PANTHER" id="PTHR37542">
    <property type="entry name" value="HELO DOMAIN-CONTAINING PROTEIN-RELATED"/>
    <property type="match status" value="1"/>
</dbReference>
<dbReference type="InterPro" id="IPR000719">
    <property type="entry name" value="Prot_kinase_dom"/>
</dbReference>
<dbReference type="PANTHER" id="PTHR37542:SF1">
    <property type="entry name" value="PRION-INHIBITION AND PROPAGATION HELO DOMAIN-CONTAINING PROTEIN"/>
    <property type="match status" value="1"/>
</dbReference>
<dbReference type="Gene3D" id="1.10.510.10">
    <property type="entry name" value="Transferase(Phosphotransferase) domain 1"/>
    <property type="match status" value="1"/>
</dbReference>
<dbReference type="Proteomes" id="UP001303760">
    <property type="component" value="Unassembled WGS sequence"/>
</dbReference>
<organism evidence="3 4">
    <name type="scientific">Achaetomium macrosporum</name>
    <dbReference type="NCBI Taxonomy" id="79813"/>
    <lineage>
        <taxon>Eukaryota</taxon>
        <taxon>Fungi</taxon>
        <taxon>Dikarya</taxon>
        <taxon>Ascomycota</taxon>
        <taxon>Pezizomycotina</taxon>
        <taxon>Sordariomycetes</taxon>
        <taxon>Sordariomycetidae</taxon>
        <taxon>Sordariales</taxon>
        <taxon>Chaetomiaceae</taxon>
        <taxon>Achaetomium</taxon>
    </lineage>
</organism>
<reference evidence="3" key="1">
    <citation type="journal article" date="2023" name="Mol. Phylogenet. Evol.">
        <title>Genome-scale phylogeny and comparative genomics of the fungal order Sordariales.</title>
        <authorList>
            <person name="Hensen N."/>
            <person name="Bonometti L."/>
            <person name="Westerberg I."/>
            <person name="Brannstrom I.O."/>
            <person name="Guillou S."/>
            <person name="Cros-Aarteil S."/>
            <person name="Calhoun S."/>
            <person name="Haridas S."/>
            <person name="Kuo A."/>
            <person name="Mondo S."/>
            <person name="Pangilinan J."/>
            <person name="Riley R."/>
            <person name="LaButti K."/>
            <person name="Andreopoulos B."/>
            <person name="Lipzen A."/>
            <person name="Chen C."/>
            <person name="Yan M."/>
            <person name="Daum C."/>
            <person name="Ng V."/>
            <person name="Clum A."/>
            <person name="Steindorff A."/>
            <person name="Ohm R.A."/>
            <person name="Martin F."/>
            <person name="Silar P."/>
            <person name="Natvig D.O."/>
            <person name="Lalanne C."/>
            <person name="Gautier V."/>
            <person name="Ament-Velasquez S.L."/>
            <person name="Kruys A."/>
            <person name="Hutchinson M.I."/>
            <person name="Powell A.J."/>
            <person name="Barry K."/>
            <person name="Miller A.N."/>
            <person name="Grigoriev I.V."/>
            <person name="Debuchy R."/>
            <person name="Gladieux P."/>
            <person name="Hiltunen Thoren M."/>
            <person name="Johannesson H."/>
        </authorList>
    </citation>
    <scope>NUCLEOTIDE SEQUENCE</scope>
    <source>
        <strain evidence="3">CBS 532.94</strain>
    </source>
</reference>
<evidence type="ECO:0000259" key="2">
    <source>
        <dbReference type="PROSITE" id="PS50011"/>
    </source>
</evidence>
<comment type="caution">
    <text evidence="3">The sequence shown here is derived from an EMBL/GenBank/DDBJ whole genome shotgun (WGS) entry which is preliminary data.</text>
</comment>
<accession>A0AAN7C028</accession>
<dbReference type="InterPro" id="IPR011009">
    <property type="entry name" value="Kinase-like_dom_sf"/>
</dbReference>
<dbReference type="GO" id="GO:0005524">
    <property type="term" value="F:ATP binding"/>
    <property type="evidence" value="ECO:0007669"/>
    <property type="project" value="InterPro"/>
</dbReference>
<evidence type="ECO:0000313" key="3">
    <source>
        <dbReference type="EMBL" id="KAK4232770.1"/>
    </source>
</evidence>
<dbReference type="AlphaFoldDB" id="A0AAN7C028"/>
<name>A0AAN7C028_9PEZI</name>